<dbReference type="InterPro" id="IPR019734">
    <property type="entry name" value="TPR_rpt"/>
</dbReference>
<feature type="domain" description="Glycosyl transferase family 1" evidence="2">
    <location>
        <begin position="292"/>
        <end position="410"/>
    </location>
</feature>
<dbReference type="EMBL" id="LOED01000001">
    <property type="protein sequence ID" value="KXG78804.1"/>
    <property type="molecule type" value="Genomic_DNA"/>
</dbReference>
<organism evidence="5 6">
    <name type="scientific">Fervidicola ferrireducens</name>
    <dbReference type="NCBI Taxonomy" id="520764"/>
    <lineage>
        <taxon>Bacteria</taxon>
        <taxon>Bacillati</taxon>
        <taxon>Bacillota</taxon>
        <taxon>Clostridia</taxon>
        <taxon>Thermosediminibacterales</taxon>
        <taxon>Thermosediminibacteraceae</taxon>
        <taxon>Fervidicola</taxon>
    </lineage>
</organism>
<dbReference type="CDD" id="cd03801">
    <property type="entry name" value="GT4_PimA-like"/>
    <property type="match status" value="1"/>
</dbReference>
<evidence type="ECO:0000259" key="2">
    <source>
        <dbReference type="Pfam" id="PF00534"/>
    </source>
</evidence>
<keyword evidence="6" id="KW-1185">Reference proteome</keyword>
<dbReference type="OrthoDB" id="6713581at2"/>
<dbReference type="SUPFAM" id="SSF53448">
    <property type="entry name" value="Nucleotide-diphospho-sugar transferases"/>
    <property type="match status" value="1"/>
</dbReference>
<dbReference type="InterPro" id="IPR029063">
    <property type="entry name" value="SAM-dependent_MTases_sf"/>
</dbReference>
<dbReference type="InParanoid" id="A0A140LE29"/>
<dbReference type="PANTHER" id="PTHR43685:SF11">
    <property type="entry name" value="GLYCOSYLTRANSFERASE TAGX-RELATED"/>
    <property type="match status" value="1"/>
</dbReference>
<dbReference type="Pfam" id="PF00534">
    <property type="entry name" value="Glycos_transf_1"/>
    <property type="match status" value="1"/>
</dbReference>
<comment type="similarity">
    <text evidence="1">Belongs to the glycosyltransferase 2 family.</text>
</comment>
<dbReference type="Pfam" id="PF00535">
    <property type="entry name" value="Glycos_transf_2"/>
    <property type="match status" value="1"/>
</dbReference>
<protein>
    <submittedName>
        <fullName evidence="5">Putative glycosyltransferase EpsJ</fullName>
        <ecNumber evidence="5">2.4.-.-</ecNumber>
    </submittedName>
</protein>
<sequence length="1059" mass="123333">MIKELYDSGKYEEIIDIFSNEKPVTQSDYLLYALSYYNLNKKNKAIGVLKEMLKKFPGNPDALFNLSIIYYQLKNWNKVKEYAEQYFRLDENSWEINDILSDLYVFEGNFEKALKHMGLALKNVPEKLLVELKNKFYLLKERIQTATQKPKLAIVCIVGGDKFINDIIEGLSNDYWVRKFIVKTDREIYKAIDWADIVWFEWADQVAIVGTNYPGIIGKKIIVRLHSYEVFSELPRRINWSNVDKLIFVAPHIKEIFFREFSDVAGRVATEVVFNGVDLNKLTFKERKPGYNIAWVADISYKKNPPMMLQIIKKLKEINSNYKLHVAGSFQDKRYEYYLKYMVKEMGLEDNVIFYGWVDDMDEWWEDKNYLLSTSIHESFGYNIAEAMSKGIKPIIHNFYGVKELYPDKYIYDTVDEAVKMITSDEYNSKEYREFIERFSLEKQIENIKQILKNMVDKDGLLLTKTKNDGSFINLRNNDANISQVEDNVSCWKKLWSNYLRTDPVKIANEIFGVTLRSEFAELLSRFFYIKDAKILEVGTGTGLTSLELSLWGAKVTGIDIEEESIKLAKMIAERYDIHDCNFKLGNGFELTKQGFKDYDIVFNVGVLEHFDDTHIIKMLKEMAESGKYIIIGVPYSGSAVYKLAKDYSQKKNTWEYGVERDFFTFKQLFKEAGIIPLYEEVIGVISEAGYVRRINPEATNIAIAHNLKKYFEGYSPVGSWLISIGTKDQKYARLFEDVNDNRKIRFQEGKVIIKEVKFPSVSIIIPFYNGKNYISQALENISHIKYPDFEVVFVNDGSEDGSDELLKDGLKKYKALRDKVVIHNLEKNIGTFRARYEGVKACNGEYIFFHDIDDVIFTRSLEKLALHKANIGDDYYIAVSCALKRGSDFTGEVWYRQFLPDLMDYVLLELNLLSGRISLINTLLNKKLLKEVYQKLMALFDDIGIEKMKVAEDTIIVDEFLLGKMVKRIIPVFYTYLGYEIGNSFSMSKQIEQRAKDIPIQCAYVLVNLKKKEIFGENELNELENKILSRAMQIYGESLFKVFHNNFKYYKSMFTAKL</sequence>
<dbReference type="CDD" id="cd00761">
    <property type="entry name" value="Glyco_tranf_GTA_type"/>
    <property type="match status" value="1"/>
</dbReference>
<dbReference type="CDD" id="cd02440">
    <property type="entry name" value="AdoMet_MTases"/>
    <property type="match status" value="1"/>
</dbReference>
<keyword evidence="5" id="KW-0808">Transferase</keyword>
<comment type="caution">
    <text evidence="5">The sequence shown here is derived from an EMBL/GenBank/DDBJ whole genome shotgun (WGS) entry which is preliminary data.</text>
</comment>
<evidence type="ECO:0000313" key="6">
    <source>
        <dbReference type="Proteomes" id="UP000070427"/>
    </source>
</evidence>
<dbReference type="PATRIC" id="fig|520764.3.peg.149"/>
<name>A0A140LE29_9FIRM</name>
<dbReference type="InterPro" id="IPR001173">
    <property type="entry name" value="Glyco_trans_2-like"/>
</dbReference>
<dbReference type="SUPFAM" id="SSF53335">
    <property type="entry name" value="S-adenosyl-L-methionine-dependent methyltransferases"/>
    <property type="match status" value="1"/>
</dbReference>
<dbReference type="Gene3D" id="3.90.550.10">
    <property type="entry name" value="Spore Coat Polysaccharide Biosynthesis Protein SpsA, Chain A"/>
    <property type="match status" value="1"/>
</dbReference>
<feature type="domain" description="Glycosyltransferase 2-like" evidence="3">
    <location>
        <begin position="763"/>
        <end position="881"/>
    </location>
</feature>
<keyword evidence="5" id="KW-0328">Glycosyltransferase</keyword>
<dbReference type="Pfam" id="PF13847">
    <property type="entry name" value="Methyltransf_31"/>
    <property type="match status" value="1"/>
</dbReference>
<evidence type="ECO:0000256" key="1">
    <source>
        <dbReference type="ARBA" id="ARBA00006739"/>
    </source>
</evidence>
<proteinExistence type="inferred from homology"/>
<dbReference type="Gene3D" id="3.40.50.2000">
    <property type="entry name" value="Glycogen Phosphorylase B"/>
    <property type="match status" value="2"/>
</dbReference>
<dbReference type="Proteomes" id="UP000070427">
    <property type="component" value="Unassembled WGS sequence"/>
</dbReference>
<evidence type="ECO:0000259" key="4">
    <source>
        <dbReference type="Pfam" id="PF13847"/>
    </source>
</evidence>
<dbReference type="Gene3D" id="1.25.40.10">
    <property type="entry name" value="Tetratricopeptide repeat domain"/>
    <property type="match status" value="1"/>
</dbReference>
<dbReference type="InterPro" id="IPR029044">
    <property type="entry name" value="Nucleotide-diphossugar_trans"/>
</dbReference>
<dbReference type="Gene3D" id="3.40.50.150">
    <property type="entry name" value="Vaccinia Virus protein VP39"/>
    <property type="match status" value="1"/>
</dbReference>
<reference evidence="5 6" key="1">
    <citation type="submission" date="2015-12" db="EMBL/GenBank/DDBJ databases">
        <title>Draft genome sequnece of Fervidicola ferrireducens strain Y170.</title>
        <authorList>
            <person name="Patel B.K."/>
        </authorList>
    </citation>
    <scope>NUCLEOTIDE SEQUENCE [LARGE SCALE GENOMIC DNA]</scope>
    <source>
        <strain evidence="5 6">Y170</strain>
    </source>
</reference>
<evidence type="ECO:0000259" key="3">
    <source>
        <dbReference type="Pfam" id="PF00535"/>
    </source>
</evidence>
<dbReference type="SUPFAM" id="SSF48452">
    <property type="entry name" value="TPR-like"/>
    <property type="match status" value="1"/>
</dbReference>
<dbReference type="InterPro" id="IPR011990">
    <property type="entry name" value="TPR-like_helical_dom_sf"/>
</dbReference>
<dbReference type="Pfam" id="PF13174">
    <property type="entry name" value="TPR_6"/>
    <property type="match status" value="1"/>
</dbReference>
<gene>
    <name evidence="5" type="primary">epsJ</name>
    <name evidence="5" type="ORF">AN618_01420</name>
</gene>
<dbReference type="PANTHER" id="PTHR43685">
    <property type="entry name" value="GLYCOSYLTRANSFERASE"/>
    <property type="match status" value="1"/>
</dbReference>
<dbReference type="RefSeq" id="WP_066350830.1">
    <property type="nucleotide sequence ID" value="NZ_LOED01000001.1"/>
</dbReference>
<dbReference type="EC" id="2.4.-.-" evidence="5"/>
<dbReference type="AlphaFoldDB" id="A0A140LE29"/>
<dbReference type="GO" id="GO:0016757">
    <property type="term" value="F:glycosyltransferase activity"/>
    <property type="evidence" value="ECO:0007669"/>
    <property type="project" value="UniProtKB-KW"/>
</dbReference>
<dbReference type="STRING" id="520764.AN618_01420"/>
<accession>A0A140LE29</accession>
<dbReference type="InterPro" id="IPR025714">
    <property type="entry name" value="Methyltranfer_dom"/>
</dbReference>
<feature type="domain" description="Methyltransferase" evidence="4">
    <location>
        <begin position="531"/>
        <end position="652"/>
    </location>
</feature>
<dbReference type="InterPro" id="IPR050834">
    <property type="entry name" value="Glycosyltransf_2"/>
</dbReference>
<dbReference type="SUPFAM" id="SSF53756">
    <property type="entry name" value="UDP-Glycosyltransferase/glycogen phosphorylase"/>
    <property type="match status" value="1"/>
</dbReference>
<evidence type="ECO:0000313" key="5">
    <source>
        <dbReference type="EMBL" id="KXG78804.1"/>
    </source>
</evidence>
<dbReference type="InterPro" id="IPR001296">
    <property type="entry name" value="Glyco_trans_1"/>
</dbReference>